<accession>A0A4R7CYQ0</accession>
<gene>
    <name evidence="1" type="ORF">B0I21_106110</name>
</gene>
<sequence length="426" mass="49557">MVAEELLHFIWQFRLFNQLELYSTDGEEIKIDLVGEINRDAGPDFLYAQVYIAGQFWFGHVELHVNGADWFKHQHNKDAAYNTVVLHVVYTNAVQTYRQDGTRIPCLCIGELLSPSLLVNYQEIMCNMSWIPCEKHLRGISPLIKRNMLERLLVERLEDKFSRIKELMLETNDNWERILFILLARSFGSKVNADVFMQFARLIDLNIIRRYQNDPFKTDAIFFGQAGFLGNAVDDDYLRRLRGEYQYLKGLHGLDQLQAFEWKFLRMRPANFPTFRLAQLAAMYCAKPYLFEEILRCSSVDELFQLLQQYPINEYWKNHYRFTKCTAPHTVALSHRFRSHLVINAFAPVVFAFAKAMGLEALQHSALSWLESLGAEDNAVVRLYHDRGYSAESAADSQGLLLLKKKYCDQKRCLSCMLGLSILKTT</sequence>
<evidence type="ECO:0000313" key="2">
    <source>
        <dbReference type="Proteomes" id="UP000294752"/>
    </source>
</evidence>
<organism evidence="1 2">
    <name type="scientific">Sphingobacterium paludis</name>
    <dbReference type="NCBI Taxonomy" id="1476465"/>
    <lineage>
        <taxon>Bacteria</taxon>
        <taxon>Pseudomonadati</taxon>
        <taxon>Bacteroidota</taxon>
        <taxon>Sphingobacteriia</taxon>
        <taxon>Sphingobacteriales</taxon>
        <taxon>Sphingobacteriaceae</taxon>
        <taxon>Sphingobacterium</taxon>
    </lineage>
</organism>
<dbReference type="Pfam" id="PF11013">
    <property type="entry name" value="DUF2851"/>
    <property type="match status" value="1"/>
</dbReference>
<comment type="caution">
    <text evidence="1">The sequence shown here is derived from an EMBL/GenBank/DDBJ whole genome shotgun (WGS) entry which is preliminary data.</text>
</comment>
<dbReference type="OrthoDB" id="1005072at2"/>
<dbReference type="RefSeq" id="WP_133640898.1">
    <property type="nucleotide sequence ID" value="NZ_SNZV01000006.1"/>
</dbReference>
<dbReference type="AlphaFoldDB" id="A0A4R7CYQ0"/>
<proteinExistence type="predicted"/>
<dbReference type="EMBL" id="SNZV01000006">
    <property type="protein sequence ID" value="TDS12255.1"/>
    <property type="molecule type" value="Genomic_DNA"/>
</dbReference>
<keyword evidence="2" id="KW-1185">Reference proteome</keyword>
<name>A0A4R7CYQ0_9SPHI</name>
<evidence type="ECO:0000313" key="1">
    <source>
        <dbReference type="EMBL" id="TDS12255.1"/>
    </source>
</evidence>
<dbReference type="InterPro" id="IPR021272">
    <property type="entry name" value="DUF2851"/>
</dbReference>
<reference evidence="1 2" key="1">
    <citation type="submission" date="2019-03" db="EMBL/GenBank/DDBJ databases">
        <title>Genomic Encyclopedia of Type Strains, Phase III (KMG-III): the genomes of soil and plant-associated and newly described type strains.</title>
        <authorList>
            <person name="Whitman W."/>
        </authorList>
    </citation>
    <scope>NUCLEOTIDE SEQUENCE [LARGE SCALE GENOMIC DNA]</scope>
    <source>
        <strain evidence="1 2">CGMCC 1.12801</strain>
    </source>
</reference>
<protein>
    <submittedName>
        <fullName evidence="1">Uncharacterized protein DUF2851</fullName>
    </submittedName>
</protein>
<dbReference type="Proteomes" id="UP000294752">
    <property type="component" value="Unassembled WGS sequence"/>
</dbReference>